<dbReference type="SUPFAM" id="SSF47598">
    <property type="entry name" value="Ribbon-helix-helix"/>
    <property type="match status" value="1"/>
</dbReference>
<name>A0ABW3RCP5_9FLAO</name>
<dbReference type="InterPro" id="IPR010985">
    <property type="entry name" value="Ribbon_hlx_hlx"/>
</dbReference>
<accession>A0ABW3RCP5</accession>
<gene>
    <name evidence="1" type="ORF">ACFQ2E_10630</name>
</gene>
<dbReference type="Proteomes" id="UP001597163">
    <property type="component" value="Unassembled WGS sequence"/>
</dbReference>
<organism evidence="1 2">
    <name type="scientific">Hwangdonia seohaensis</name>
    <dbReference type="NCBI Taxonomy" id="1240727"/>
    <lineage>
        <taxon>Bacteria</taxon>
        <taxon>Pseudomonadati</taxon>
        <taxon>Bacteroidota</taxon>
        <taxon>Flavobacteriia</taxon>
        <taxon>Flavobacteriales</taxon>
        <taxon>Flavobacteriaceae</taxon>
        <taxon>Hwangdonia</taxon>
    </lineage>
</organism>
<evidence type="ECO:0000313" key="1">
    <source>
        <dbReference type="EMBL" id="MFD1162874.1"/>
    </source>
</evidence>
<evidence type="ECO:0000313" key="2">
    <source>
        <dbReference type="Proteomes" id="UP001597163"/>
    </source>
</evidence>
<dbReference type="RefSeq" id="WP_311939761.1">
    <property type="nucleotide sequence ID" value="NZ_JAVSCK010000003.1"/>
</dbReference>
<evidence type="ECO:0008006" key="3">
    <source>
        <dbReference type="Google" id="ProtNLM"/>
    </source>
</evidence>
<protein>
    <recommendedName>
        <fullName evidence="3">CopG family transcriptional regulator</fullName>
    </recommendedName>
</protein>
<dbReference type="EMBL" id="JBHTLJ010000003">
    <property type="protein sequence ID" value="MFD1162874.1"/>
    <property type="molecule type" value="Genomic_DNA"/>
</dbReference>
<keyword evidence="2" id="KW-1185">Reference proteome</keyword>
<proteinExistence type="predicted"/>
<comment type="caution">
    <text evidence="1">The sequence shown here is derived from an EMBL/GenBank/DDBJ whole genome shotgun (WGS) entry which is preliminary data.</text>
</comment>
<sequence length="172" mass="20074">MNKPTRTASINLKLPDELKAKLKTKAEIKQQTVSKYIRELLSNYFDGSLCKNEMVRDEKKSFINSTGFLKLIVWMYSKKRSGTKIETQTDLDNYMGTLKKIEQHLPENLVKEFDKVLFDLLRVANLNSDCSSVFQFADGSSSTPQFDFEKFEKYIYQFEKPLTIPDSLKKRF</sequence>
<reference evidence="2" key="1">
    <citation type="journal article" date="2019" name="Int. J. Syst. Evol. Microbiol.">
        <title>The Global Catalogue of Microorganisms (GCM) 10K type strain sequencing project: providing services to taxonomists for standard genome sequencing and annotation.</title>
        <authorList>
            <consortium name="The Broad Institute Genomics Platform"/>
            <consortium name="The Broad Institute Genome Sequencing Center for Infectious Disease"/>
            <person name="Wu L."/>
            <person name="Ma J."/>
        </authorList>
    </citation>
    <scope>NUCLEOTIDE SEQUENCE [LARGE SCALE GENOMIC DNA]</scope>
    <source>
        <strain evidence="2">CCUG 63246</strain>
    </source>
</reference>